<evidence type="ECO:0000313" key="3">
    <source>
        <dbReference type="Proteomes" id="UP000261905"/>
    </source>
</evidence>
<dbReference type="SUPFAM" id="SSF50475">
    <property type="entry name" value="FMN-binding split barrel"/>
    <property type="match status" value="1"/>
</dbReference>
<dbReference type="EMBL" id="QUBQ01000001">
    <property type="protein sequence ID" value="REK76834.1"/>
    <property type="molecule type" value="Genomic_DNA"/>
</dbReference>
<dbReference type="OrthoDB" id="1954371at2"/>
<organism evidence="2 3">
    <name type="scientific">Paenibacillus paeoniae</name>
    <dbReference type="NCBI Taxonomy" id="2292705"/>
    <lineage>
        <taxon>Bacteria</taxon>
        <taxon>Bacillati</taxon>
        <taxon>Bacillota</taxon>
        <taxon>Bacilli</taxon>
        <taxon>Bacillales</taxon>
        <taxon>Paenibacillaceae</taxon>
        <taxon>Paenibacillus</taxon>
    </lineage>
</organism>
<evidence type="ECO:0000259" key="1">
    <source>
        <dbReference type="Pfam" id="PF01243"/>
    </source>
</evidence>
<sequence length="149" mass="16994">MIINTVTLKQMTSLVEGARTIMVSSVDENGFPNTKQMFRKVHKGLSTFWFSTNTSSIRTKQFLANAKACLYFAGEGNGLMLIGEMKVCHDSASRKLLWTEGDEKYYSLGIDDPDYCVYEFTSISGNYYFNLEKHLFTMEELNESALYPM</sequence>
<gene>
    <name evidence="2" type="ORF">DX130_07330</name>
</gene>
<reference evidence="2 3" key="1">
    <citation type="submission" date="2018-08" db="EMBL/GenBank/DDBJ databases">
        <title>Paenibacillus sp. M4BSY-1, whole genome shotgun sequence.</title>
        <authorList>
            <person name="Tuo L."/>
        </authorList>
    </citation>
    <scope>NUCLEOTIDE SEQUENCE [LARGE SCALE GENOMIC DNA]</scope>
    <source>
        <strain evidence="2 3">M4BSY-1</strain>
    </source>
</reference>
<comment type="caution">
    <text evidence="2">The sequence shown here is derived from an EMBL/GenBank/DDBJ whole genome shotgun (WGS) entry which is preliminary data.</text>
</comment>
<accession>A0A371PKV5</accession>
<dbReference type="PANTHER" id="PTHR34818:SF1">
    <property type="entry name" value="PROTEIN BLI-3"/>
    <property type="match status" value="1"/>
</dbReference>
<proteinExistence type="predicted"/>
<feature type="domain" description="Pyridoxamine 5'-phosphate oxidase N-terminal" evidence="1">
    <location>
        <begin position="9"/>
        <end position="121"/>
    </location>
</feature>
<dbReference type="RefSeq" id="WP_116044009.1">
    <property type="nucleotide sequence ID" value="NZ_QUBQ01000001.1"/>
</dbReference>
<dbReference type="InterPro" id="IPR012349">
    <property type="entry name" value="Split_barrel_FMN-bd"/>
</dbReference>
<dbReference type="InterPro" id="IPR011576">
    <property type="entry name" value="Pyridox_Oxase_N"/>
</dbReference>
<dbReference type="Proteomes" id="UP000261905">
    <property type="component" value="Unassembled WGS sequence"/>
</dbReference>
<name>A0A371PKV5_9BACL</name>
<keyword evidence="3" id="KW-1185">Reference proteome</keyword>
<dbReference type="PANTHER" id="PTHR34818">
    <property type="entry name" value="PROTEIN BLI-3"/>
    <property type="match status" value="1"/>
</dbReference>
<evidence type="ECO:0000313" key="2">
    <source>
        <dbReference type="EMBL" id="REK76834.1"/>
    </source>
</evidence>
<protein>
    <submittedName>
        <fullName evidence="2">Pyridoxamine 5'-phosphate oxidase</fullName>
    </submittedName>
</protein>
<dbReference type="AlphaFoldDB" id="A0A371PKV5"/>
<dbReference type="InterPro" id="IPR052917">
    <property type="entry name" value="Stress-Dev_Protein"/>
</dbReference>
<dbReference type="Gene3D" id="2.30.110.10">
    <property type="entry name" value="Electron Transport, Fmn-binding Protein, Chain A"/>
    <property type="match status" value="1"/>
</dbReference>
<dbReference type="Pfam" id="PF01243">
    <property type="entry name" value="PNPOx_N"/>
    <property type="match status" value="1"/>
</dbReference>